<evidence type="ECO:0000256" key="2">
    <source>
        <dbReference type="ARBA" id="ARBA00022692"/>
    </source>
</evidence>
<keyword evidence="6" id="KW-0406">Ion transport</keyword>
<sequence>EIKAFRTSLSLLCNFDWVPVPIAYPQRCKNYLQVVFLAVRVYFMICLISRQYIIGEAAANKSVVSSRGASQSSW</sequence>
<protein>
    <recommendedName>
        <fullName evidence="6">Bestrophin homolog</fullName>
    </recommendedName>
</protein>
<gene>
    <name evidence="7" type="ORF">CGOC_LOCUS9761</name>
</gene>
<keyword evidence="6" id="KW-0868">Chloride</keyword>
<keyword evidence="6" id="KW-0407">Ion channel</keyword>
<keyword evidence="3 6" id="KW-1133">Transmembrane helix</keyword>
<dbReference type="EMBL" id="UYRV01108247">
    <property type="protein sequence ID" value="VDN24140.1"/>
    <property type="molecule type" value="Genomic_DNA"/>
</dbReference>
<dbReference type="InterPro" id="IPR000615">
    <property type="entry name" value="Bestrophin"/>
</dbReference>
<dbReference type="PANTHER" id="PTHR10736:SF58">
    <property type="entry name" value="BESTROPHIN HOMOLOG-RELATED"/>
    <property type="match status" value="1"/>
</dbReference>
<feature type="transmembrane region" description="Helical" evidence="6">
    <location>
        <begin position="31"/>
        <end position="48"/>
    </location>
</feature>
<dbReference type="GO" id="GO:0034707">
    <property type="term" value="C:chloride channel complex"/>
    <property type="evidence" value="ECO:0007669"/>
    <property type="project" value="UniProtKB-KW"/>
</dbReference>
<organism evidence="7 8">
    <name type="scientific">Cylicostephanus goldi</name>
    <name type="common">Nematode worm</name>
    <dbReference type="NCBI Taxonomy" id="71465"/>
    <lineage>
        <taxon>Eukaryota</taxon>
        <taxon>Metazoa</taxon>
        <taxon>Ecdysozoa</taxon>
        <taxon>Nematoda</taxon>
        <taxon>Chromadorea</taxon>
        <taxon>Rhabditida</taxon>
        <taxon>Rhabditina</taxon>
        <taxon>Rhabditomorpha</taxon>
        <taxon>Strongyloidea</taxon>
        <taxon>Strongylidae</taxon>
        <taxon>Cylicostephanus</taxon>
    </lineage>
</organism>
<comment type="subcellular location">
    <subcellularLocation>
        <location evidence="6">Cell membrane</location>
        <topology evidence="6">Multi-pass membrane protein</topology>
    </subcellularLocation>
    <subcellularLocation>
        <location evidence="1">Membrane</location>
    </subcellularLocation>
</comment>
<keyword evidence="2 6" id="KW-0812">Transmembrane</keyword>
<dbReference type="PANTHER" id="PTHR10736">
    <property type="entry name" value="BESTROPHIN"/>
    <property type="match status" value="1"/>
</dbReference>
<name>A0A3P7MD34_CYLGO</name>
<dbReference type="GO" id="GO:0005886">
    <property type="term" value="C:plasma membrane"/>
    <property type="evidence" value="ECO:0007669"/>
    <property type="project" value="UniProtKB-SubCell"/>
</dbReference>
<keyword evidence="6" id="KW-0813">Transport</keyword>
<comment type="function">
    <text evidence="6">Forms chloride channels.</text>
</comment>
<comment type="caution">
    <text evidence="6">Lacks conserved residue(s) required for the propagation of feature annotation.</text>
</comment>
<comment type="similarity">
    <text evidence="5 6">Belongs to the anion channel-forming bestrophin (TC 1.A.46) family. Calcium-sensitive chloride channel subfamily.</text>
</comment>
<dbReference type="Proteomes" id="UP000271889">
    <property type="component" value="Unassembled WGS sequence"/>
</dbReference>
<evidence type="ECO:0000256" key="4">
    <source>
        <dbReference type="ARBA" id="ARBA00023136"/>
    </source>
</evidence>
<accession>A0A3P7MD34</accession>
<keyword evidence="8" id="KW-1185">Reference proteome</keyword>
<dbReference type="AlphaFoldDB" id="A0A3P7MD34"/>
<dbReference type="GO" id="GO:0005254">
    <property type="term" value="F:chloride channel activity"/>
    <property type="evidence" value="ECO:0007669"/>
    <property type="project" value="UniProtKB-KW"/>
</dbReference>
<dbReference type="OrthoDB" id="201595at2759"/>
<evidence type="ECO:0000256" key="5">
    <source>
        <dbReference type="ARBA" id="ARBA00034769"/>
    </source>
</evidence>
<proteinExistence type="inferred from homology"/>
<evidence type="ECO:0000256" key="3">
    <source>
        <dbReference type="ARBA" id="ARBA00022989"/>
    </source>
</evidence>
<evidence type="ECO:0000313" key="7">
    <source>
        <dbReference type="EMBL" id="VDN24140.1"/>
    </source>
</evidence>
<evidence type="ECO:0000313" key="8">
    <source>
        <dbReference type="Proteomes" id="UP000271889"/>
    </source>
</evidence>
<evidence type="ECO:0000256" key="6">
    <source>
        <dbReference type="RuleBase" id="RU363126"/>
    </source>
</evidence>
<dbReference type="InterPro" id="IPR021134">
    <property type="entry name" value="Bestrophin-like"/>
</dbReference>
<evidence type="ECO:0000256" key="1">
    <source>
        <dbReference type="ARBA" id="ARBA00004370"/>
    </source>
</evidence>
<dbReference type="Pfam" id="PF01062">
    <property type="entry name" value="Bestrophin"/>
    <property type="match status" value="1"/>
</dbReference>
<keyword evidence="6" id="KW-1003">Cell membrane</keyword>
<reference evidence="7 8" key="1">
    <citation type="submission" date="2018-11" db="EMBL/GenBank/DDBJ databases">
        <authorList>
            <consortium name="Pathogen Informatics"/>
        </authorList>
    </citation>
    <scope>NUCLEOTIDE SEQUENCE [LARGE SCALE GENOMIC DNA]</scope>
</reference>
<feature type="non-terminal residue" evidence="7">
    <location>
        <position position="1"/>
    </location>
</feature>
<keyword evidence="4 6" id="KW-0472">Membrane</keyword>
<keyword evidence="6" id="KW-0869">Chloride channel</keyword>